<dbReference type="PANTHER" id="PTHR20855">
    <property type="entry name" value="ADIPOR/PROGESTIN RECEPTOR-RELATED"/>
    <property type="match status" value="1"/>
</dbReference>
<feature type="transmembrane region" description="Helical" evidence="7">
    <location>
        <begin position="239"/>
        <end position="259"/>
    </location>
</feature>
<feature type="transmembrane region" description="Helical" evidence="7">
    <location>
        <begin position="175"/>
        <end position="198"/>
    </location>
</feature>
<organism evidence="8 9">
    <name type="scientific">Danionella cerebrum</name>
    <dbReference type="NCBI Taxonomy" id="2873325"/>
    <lineage>
        <taxon>Eukaryota</taxon>
        <taxon>Metazoa</taxon>
        <taxon>Chordata</taxon>
        <taxon>Craniata</taxon>
        <taxon>Vertebrata</taxon>
        <taxon>Euteleostomi</taxon>
        <taxon>Actinopterygii</taxon>
        <taxon>Neopterygii</taxon>
        <taxon>Teleostei</taxon>
        <taxon>Ostariophysi</taxon>
        <taxon>Cypriniformes</taxon>
        <taxon>Danionidae</taxon>
        <taxon>Danioninae</taxon>
        <taxon>Danionella</taxon>
    </lineage>
</organism>
<comment type="similarity">
    <text evidence="2">Belongs to the ADIPOR family.</text>
</comment>
<dbReference type="AlphaFoldDB" id="A0A553RC93"/>
<name>A0A553RC93_9TELE</name>
<gene>
    <name evidence="8" type="ORF">DNTS_014874</name>
</gene>
<protein>
    <recommendedName>
        <fullName evidence="10">Progestin and adipoQ receptor family member VIII</fullName>
    </recommendedName>
</protein>
<dbReference type="PANTHER" id="PTHR20855:SF22">
    <property type="entry name" value="MEMBRANE PROGESTIN RECEPTOR BETA"/>
    <property type="match status" value="1"/>
</dbReference>
<dbReference type="GO" id="GO:0003707">
    <property type="term" value="F:nuclear steroid receptor activity"/>
    <property type="evidence" value="ECO:0007669"/>
    <property type="project" value="TreeGrafter"/>
</dbReference>
<evidence type="ECO:0000256" key="5">
    <source>
        <dbReference type="ARBA" id="ARBA00023136"/>
    </source>
</evidence>
<dbReference type="Pfam" id="PF03006">
    <property type="entry name" value="HlyIII"/>
    <property type="match status" value="1"/>
</dbReference>
<dbReference type="GO" id="GO:0046872">
    <property type="term" value="F:metal ion binding"/>
    <property type="evidence" value="ECO:0007669"/>
    <property type="project" value="UniProtKB-KW"/>
</dbReference>
<keyword evidence="4 7" id="KW-1133">Transmembrane helix</keyword>
<feature type="binding site" evidence="6">
    <location>
        <position position="282"/>
    </location>
    <ligand>
        <name>Zn(2+)</name>
        <dbReference type="ChEBI" id="CHEBI:29105"/>
    </ligand>
</feature>
<feature type="binding site" evidence="6">
    <location>
        <position position="278"/>
    </location>
    <ligand>
        <name>Zn(2+)</name>
        <dbReference type="ChEBI" id="CHEBI:29105"/>
    </ligand>
</feature>
<feature type="transmembrane region" description="Helical" evidence="7">
    <location>
        <begin position="142"/>
        <end position="163"/>
    </location>
</feature>
<dbReference type="OrthoDB" id="535992at2759"/>
<evidence type="ECO:0000313" key="8">
    <source>
        <dbReference type="EMBL" id="TRY99801.1"/>
    </source>
</evidence>
<dbReference type="EMBL" id="SRMA01025040">
    <property type="protein sequence ID" value="TRY99801.1"/>
    <property type="molecule type" value="Genomic_DNA"/>
</dbReference>
<dbReference type="InterPro" id="IPR004254">
    <property type="entry name" value="AdipoR/HlyIII-related"/>
</dbReference>
<evidence type="ECO:0000313" key="9">
    <source>
        <dbReference type="Proteomes" id="UP000316079"/>
    </source>
</evidence>
<evidence type="ECO:0000256" key="1">
    <source>
        <dbReference type="ARBA" id="ARBA00004141"/>
    </source>
</evidence>
<feature type="transmembrane region" description="Helical" evidence="7">
    <location>
        <begin position="210"/>
        <end position="227"/>
    </location>
</feature>
<dbReference type="Proteomes" id="UP000316079">
    <property type="component" value="Unassembled WGS sequence"/>
</dbReference>
<dbReference type="STRING" id="623744.A0A553RC93"/>
<keyword evidence="3 7" id="KW-0812">Transmembrane</keyword>
<dbReference type="GO" id="GO:0005496">
    <property type="term" value="F:steroid binding"/>
    <property type="evidence" value="ECO:0007669"/>
    <property type="project" value="TreeGrafter"/>
</dbReference>
<evidence type="ECO:0000256" key="7">
    <source>
        <dbReference type="SAM" id="Phobius"/>
    </source>
</evidence>
<feature type="transmembrane region" description="Helical" evidence="7">
    <location>
        <begin position="317"/>
        <end position="337"/>
    </location>
</feature>
<dbReference type="GO" id="GO:0005886">
    <property type="term" value="C:plasma membrane"/>
    <property type="evidence" value="ECO:0007669"/>
    <property type="project" value="TreeGrafter"/>
</dbReference>
<keyword evidence="9" id="KW-1185">Reference proteome</keyword>
<keyword evidence="6" id="KW-0862">Zinc</keyword>
<comment type="caution">
    <text evidence="8">The sequence shown here is derived from an EMBL/GenBank/DDBJ whole genome shotgun (WGS) entry which is preliminary data.</text>
</comment>
<keyword evidence="5 7" id="KW-0472">Membrane</keyword>
<evidence type="ECO:0008006" key="10">
    <source>
        <dbReference type="Google" id="ProtNLM"/>
    </source>
</evidence>
<proteinExistence type="inferred from homology"/>
<evidence type="ECO:0000256" key="4">
    <source>
        <dbReference type="ARBA" id="ARBA00022989"/>
    </source>
</evidence>
<evidence type="ECO:0000256" key="2">
    <source>
        <dbReference type="ARBA" id="ARBA00007018"/>
    </source>
</evidence>
<accession>A0A553RC93</accession>
<sequence>MYEKSFDSEGSDSEMSNKLNSIERFSQWCRSSFFSYFPSFTMSTGVLSRLSTLTLSLQQLGQLPHLSNWLPRLPSPQATVRASEVPSLFREPYIMTGTSRLTLTVASLPLFLYVLSSLTYLSFSVAAHLLQSHSELTHYSLFFLDYVGVAVYQYGCSLGHYFYCSEPEWRRSLVGALFLPGAAMLAWLSCTSCCYAKFRYRRPYPLRRKIYQIIPTSLAYLLDISPVAHRLVTKSWDDPVLVCHALQVAFFMLAALFFSCPVPERFFPGRCDIIGHGHQIFHIFLAMCTMCQLQAMFQDFAEHQESVVEVHGKHFIYLAAGSFFLLVLGSVLTAVLMRGAVQRLLRKND</sequence>
<evidence type="ECO:0000256" key="6">
    <source>
        <dbReference type="PIRSR" id="PIRSR604254-1"/>
    </source>
</evidence>
<reference evidence="8 9" key="1">
    <citation type="journal article" date="2019" name="Sci. Data">
        <title>Hybrid genome assembly and annotation of Danionella translucida.</title>
        <authorList>
            <person name="Kadobianskyi M."/>
            <person name="Schulze L."/>
            <person name="Schuelke M."/>
            <person name="Judkewitz B."/>
        </authorList>
    </citation>
    <scope>NUCLEOTIDE SEQUENCE [LARGE SCALE GENOMIC DNA]</scope>
    <source>
        <strain evidence="8 9">Bolton</strain>
    </source>
</reference>
<comment type="subcellular location">
    <subcellularLocation>
        <location evidence="1">Membrane</location>
        <topology evidence="1">Multi-pass membrane protein</topology>
    </subcellularLocation>
</comment>
<feature type="binding site" evidence="6">
    <location>
        <position position="128"/>
    </location>
    <ligand>
        <name>Zn(2+)</name>
        <dbReference type="ChEBI" id="CHEBI:29105"/>
    </ligand>
</feature>
<feature type="transmembrane region" description="Helical" evidence="7">
    <location>
        <begin position="110"/>
        <end position="130"/>
    </location>
</feature>
<keyword evidence="6" id="KW-0479">Metal-binding</keyword>
<evidence type="ECO:0000256" key="3">
    <source>
        <dbReference type="ARBA" id="ARBA00022692"/>
    </source>
</evidence>